<feature type="transmembrane region" description="Helical" evidence="1">
    <location>
        <begin position="24"/>
        <end position="42"/>
    </location>
</feature>
<dbReference type="InParanoid" id="A0A7E5WML3"/>
<keyword evidence="1" id="KW-0472">Membrane</keyword>
<dbReference type="OrthoDB" id="7453209at2759"/>
<evidence type="ECO:0000313" key="2">
    <source>
        <dbReference type="Proteomes" id="UP000322000"/>
    </source>
</evidence>
<dbReference type="GeneID" id="113504092"/>
<evidence type="ECO:0000313" key="3">
    <source>
        <dbReference type="RefSeq" id="XP_026741995.1"/>
    </source>
</evidence>
<protein>
    <submittedName>
        <fullName evidence="3">Uncharacterized protein LOC113504092 isoform X1</fullName>
    </submittedName>
</protein>
<organism evidence="2 3">
    <name type="scientific">Trichoplusia ni</name>
    <name type="common">Cabbage looper</name>
    <dbReference type="NCBI Taxonomy" id="7111"/>
    <lineage>
        <taxon>Eukaryota</taxon>
        <taxon>Metazoa</taxon>
        <taxon>Ecdysozoa</taxon>
        <taxon>Arthropoda</taxon>
        <taxon>Hexapoda</taxon>
        <taxon>Insecta</taxon>
        <taxon>Pterygota</taxon>
        <taxon>Neoptera</taxon>
        <taxon>Endopterygota</taxon>
        <taxon>Lepidoptera</taxon>
        <taxon>Glossata</taxon>
        <taxon>Ditrysia</taxon>
        <taxon>Noctuoidea</taxon>
        <taxon>Noctuidae</taxon>
        <taxon>Plusiinae</taxon>
        <taxon>Trichoplusia</taxon>
    </lineage>
</organism>
<dbReference type="KEGG" id="tnl:113504092"/>
<dbReference type="RefSeq" id="XP_026741995.1">
    <property type="nucleotide sequence ID" value="XM_026886194.1"/>
</dbReference>
<sequence length="240" mass="26084">MDLKEIIKWFIPCFHILLLKRVKMFNFVYVCLFLLFICRPGYGAGVNSLVSGDIDTKNVVSFKYLDSKINQSDFYGVKNTGNEGRAMDTSVGRTFGRPMKKLMQALIPLVFQIGAASTWAVVAALVGVKTLVVTLVILKILLVAGAAKIGALFGSKSHGHGWEAPHQKEIHLHIHNGQAHEEHVPISAWSREGTAGTAADKNINLVVNPYAAATGPQTISTPFGNYVRVGQPNAIESIVS</sequence>
<evidence type="ECO:0000256" key="1">
    <source>
        <dbReference type="SAM" id="Phobius"/>
    </source>
</evidence>
<feature type="transmembrane region" description="Helical" evidence="1">
    <location>
        <begin position="132"/>
        <end position="153"/>
    </location>
</feature>
<keyword evidence="2" id="KW-1185">Reference proteome</keyword>
<keyword evidence="1" id="KW-0812">Transmembrane</keyword>
<gene>
    <name evidence="3" type="primary">LOC113504092</name>
</gene>
<name>A0A7E5WML3_TRINI</name>
<dbReference type="AlphaFoldDB" id="A0A7E5WML3"/>
<reference evidence="3" key="1">
    <citation type="submission" date="2025-08" db="UniProtKB">
        <authorList>
            <consortium name="RefSeq"/>
        </authorList>
    </citation>
    <scope>IDENTIFICATION</scope>
</reference>
<keyword evidence="1" id="KW-1133">Transmembrane helix</keyword>
<proteinExistence type="predicted"/>
<accession>A0A7E5WML3</accession>
<dbReference type="Proteomes" id="UP000322000">
    <property type="component" value="Chromosome 21"/>
</dbReference>
<feature type="transmembrane region" description="Helical" evidence="1">
    <location>
        <begin position="105"/>
        <end position="126"/>
    </location>
</feature>